<evidence type="ECO:0000256" key="4">
    <source>
        <dbReference type="ARBA" id="ARBA00022737"/>
    </source>
</evidence>
<sequence length="465" mass="53182">MSVHSWIKRREIGHRSVRNVDDTFSMQRQIWRTLYRKNGEIGGNSDVGYRGIFGLKYSPDGSLLVAACENDAIVVIDPLTSKIIKKQEHVHTKRCNTITFIDNQLFSTCSDDSNISVWDIRNLREEVHHLKGHTGWVKNVEFHKPSKSLVSSSFDDQILLWDIDNPSPYGQHEPKLLLKCANLMRMRLSPDGSSMYLSSMQTADLIAIHNLNFETIRDDLRDIRCQGQYGDHSVVFNNHEIKVDRSDKLENQSKPVDRENHLELYYGYNADERGPCTVFCQSIDVHPENLSIALRYDRLTSNVMKYTSVHNTWSFYNGRQQGNNAWAPHTIHDEHHLPIPRGLATNFAKEDGSENVEYIQEICYSPCGRLIASPFGYGIRVMALDSSISDYRSHISSRVSERHQWDDASDKVLPSYVDVEPQQLHDVAYCFGHRSMVLSTCFSPTHMQVASGSKNGQIIIHETVL</sequence>
<dbReference type="EMBL" id="LR784365">
    <property type="protein sequence ID" value="CAB3236285.1"/>
    <property type="molecule type" value="mRNA"/>
</dbReference>
<dbReference type="AlphaFoldDB" id="A0A6F9D9Y3"/>
<dbReference type="PROSITE" id="PS50294">
    <property type="entry name" value="WD_REPEATS_REGION"/>
    <property type="match status" value="1"/>
</dbReference>
<organism evidence="7">
    <name type="scientific">Phallusia mammillata</name>
    <dbReference type="NCBI Taxonomy" id="59560"/>
    <lineage>
        <taxon>Eukaryota</taxon>
        <taxon>Metazoa</taxon>
        <taxon>Chordata</taxon>
        <taxon>Tunicata</taxon>
        <taxon>Ascidiacea</taxon>
        <taxon>Phlebobranchia</taxon>
        <taxon>Ascidiidae</taxon>
        <taxon>Phallusia</taxon>
    </lineage>
</organism>
<dbReference type="PANTHER" id="PTHR14588:SF2">
    <property type="entry name" value="DDB1- AND CUL4-ASSOCIATED FACTOR 10"/>
    <property type="match status" value="1"/>
</dbReference>
<dbReference type="PANTHER" id="PTHR14588">
    <property type="entry name" value="DDB1- AND CUL4-ASSOCIATED FACTOR 10"/>
    <property type="match status" value="1"/>
</dbReference>
<dbReference type="InterPro" id="IPR019775">
    <property type="entry name" value="WD40_repeat_CS"/>
</dbReference>
<dbReference type="PROSITE" id="PS00678">
    <property type="entry name" value="WD_REPEATS_1"/>
    <property type="match status" value="1"/>
</dbReference>
<dbReference type="PROSITE" id="PS50082">
    <property type="entry name" value="WD_REPEATS_2"/>
    <property type="match status" value="1"/>
</dbReference>
<dbReference type="Gene3D" id="2.130.10.10">
    <property type="entry name" value="YVTN repeat-like/Quinoprotein amine dehydrogenase"/>
    <property type="match status" value="2"/>
</dbReference>
<evidence type="ECO:0000256" key="3">
    <source>
        <dbReference type="ARBA" id="ARBA00022574"/>
    </source>
</evidence>
<evidence type="ECO:0000313" key="7">
    <source>
        <dbReference type="EMBL" id="CAB3236285.1"/>
    </source>
</evidence>
<protein>
    <recommendedName>
        <fullName evidence="2">DDB1- and CUL4-associated factor 10</fullName>
    </recommendedName>
    <alternativeName>
        <fullName evidence="5">WD repeat-containing protein 32</fullName>
    </alternativeName>
</protein>
<dbReference type="InterPro" id="IPR001680">
    <property type="entry name" value="WD40_rpt"/>
</dbReference>
<feature type="repeat" description="WD" evidence="6">
    <location>
        <begin position="130"/>
        <end position="171"/>
    </location>
</feature>
<evidence type="ECO:0000256" key="6">
    <source>
        <dbReference type="PROSITE-ProRule" id="PRU00221"/>
    </source>
</evidence>
<comment type="similarity">
    <text evidence="1">Belongs to the WD repeat DCAF10 family.</text>
</comment>
<keyword evidence="3 6" id="KW-0853">WD repeat</keyword>
<dbReference type="InterPro" id="IPR039085">
    <property type="entry name" value="DCA10"/>
</dbReference>
<keyword evidence="4" id="KW-0677">Repeat</keyword>
<dbReference type="InterPro" id="IPR036322">
    <property type="entry name" value="WD40_repeat_dom_sf"/>
</dbReference>
<gene>
    <name evidence="7" type="primary">Dcaf10</name>
</gene>
<evidence type="ECO:0000256" key="2">
    <source>
        <dbReference type="ARBA" id="ARBA00021765"/>
    </source>
</evidence>
<dbReference type="GO" id="GO:0080008">
    <property type="term" value="C:Cul4-RING E3 ubiquitin ligase complex"/>
    <property type="evidence" value="ECO:0007669"/>
    <property type="project" value="TreeGrafter"/>
</dbReference>
<name>A0A6F9D9Y3_9ASCI</name>
<proteinExistence type="evidence at transcript level"/>
<dbReference type="SUPFAM" id="SSF50978">
    <property type="entry name" value="WD40 repeat-like"/>
    <property type="match status" value="1"/>
</dbReference>
<dbReference type="SMART" id="SM00320">
    <property type="entry name" value="WD40"/>
    <property type="match status" value="4"/>
</dbReference>
<accession>A0A6F9D9Y3</accession>
<dbReference type="InterPro" id="IPR015943">
    <property type="entry name" value="WD40/YVTN_repeat-like_dom_sf"/>
</dbReference>
<reference evidence="7" key="1">
    <citation type="submission" date="2020-04" db="EMBL/GenBank/DDBJ databases">
        <authorList>
            <person name="Neveu A P."/>
        </authorList>
    </citation>
    <scope>NUCLEOTIDE SEQUENCE</scope>
    <source>
        <tissue evidence="7">Whole embryo</tissue>
    </source>
</reference>
<dbReference type="Pfam" id="PF00400">
    <property type="entry name" value="WD40"/>
    <property type="match status" value="3"/>
</dbReference>
<evidence type="ECO:0000256" key="5">
    <source>
        <dbReference type="ARBA" id="ARBA00030914"/>
    </source>
</evidence>
<evidence type="ECO:0000256" key="1">
    <source>
        <dbReference type="ARBA" id="ARBA00005903"/>
    </source>
</evidence>